<evidence type="ECO:0000313" key="11">
    <source>
        <dbReference type="EMBL" id="RDV25981.1"/>
    </source>
</evidence>
<dbReference type="EC" id="3.1.2.20" evidence="5"/>
<protein>
    <recommendedName>
        <fullName evidence="7">Acyl-CoA thioesterase 2</fullName>
        <ecNumber evidence="5">3.1.2.20</ecNumber>
    </recommendedName>
    <alternativeName>
        <fullName evidence="8">Thioesterase II</fullName>
    </alternativeName>
</protein>
<keyword evidence="4" id="KW-0443">Lipid metabolism</keyword>
<comment type="catalytic activity">
    <reaction evidence="6">
        <text>a fatty acyl-CoA + H2O = a fatty acid + CoA + H(+)</text>
        <dbReference type="Rhea" id="RHEA:16781"/>
        <dbReference type="ChEBI" id="CHEBI:15377"/>
        <dbReference type="ChEBI" id="CHEBI:15378"/>
        <dbReference type="ChEBI" id="CHEBI:28868"/>
        <dbReference type="ChEBI" id="CHEBI:57287"/>
        <dbReference type="ChEBI" id="CHEBI:77636"/>
        <dbReference type="EC" id="3.1.2.20"/>
    </reaction>
    <physiologicalReaction direction="left-to-right" evidence="6">
        <dbReference type="Rhea" id="RHEA:16782"/>
    </physiologicalReaction>
</comment>
<reference evidence="12" key="1">
    <citation type="submission" date="2018-08" db="EMBL/GenBank/DDBJ databases">
        <authorList>
            <person name="Zhang J."/>
            <person name="Du Z.-J."/>
        </authorList>
    </citation>
    <scope>NUCLEOTIDE SEQUENCE [LARGE SCALE GENOMIC DNA]</scope>
    <source>
        <strain evidence="12">KCTC 52655</strain>
    </source>
</reference>
<evidence type="ECO:0000259" key="9">
    <source>
        <dbReference type="Pfam" id="PF02551"/>
    </source>
</evidence>
<dbReference type="InterPro" id="IPR025652">
    <property type="entry name" value="TesB_C"/>
</dbReference>
<feature type="domain" description="Acyl-CoA thioesterase 2 C-terminal" evidence="9">
    <location>
        <begin position="161"/>
        <end position="280"/>
    </location>
</feature>
<evidence type="ECO:0000259" key="10">
    <source>
        <dbReference type="Pfam" id="PF13622"/>
    </source>
</evidence>
<dbReference type="EMBL" id="QRHA01000005">
    <property type="protein sequence ID" value="RDV25981.1"/>
    <property type="molecule type" value="Genomic_DNA"/>
</dbReference>
<dbReference type="Proteomes" id="UP000256561">
    <property type="component" value="Unassembled WGS sequence"/>
</dbReference>
<comment type="caution">
    <text evidence="11">The sequence shown here is derived from an EMBL/GenBank/DDBJ whole genome shotgun (WGS) entry which is preliminary data.</text>
</comment>
<evidence type="ECO:0000256" key="5">
    <source>
        <dbReference type="ARBA" id="ARBA00038894"/>
    </source>
</evidence>
<dbReference type="PANTHER" id="PTHR11066:SF34">
    <property type="entry name" value="ACYL-COENZYME A THIOESTERASE 8"/>
    <property type="match status" value="1"/>
</dbReference>
<dbReference type="GO" id="GO:0047617">
    <property type="term" value="F:fatty acyl-CoA hydrolase activity"/>
    <property type="evidence" value="ECO:0007669"/>
    <property type="project" value="UniProtKB-EC"/>
</dbReference>
<accession>A0A3D8M7Y8</accession>
<organism evidence="11 12">
    <name type="scientific">Alteromonas aestuariivivens</name>
    <dbReference type="NCBI Taxonomy" id="1938339"/>
    <lineage>
        <taxon>Bacteria</taxon>
        <taxon>Pseudomonadati</taxon>
        <taxon>Pseudomonadota</taxon>
        <taxon>Gammaproteobacteria</taxon>
        <taxon>Alteromonadales</taxon>
        <taxon>Alteromonadaceae</taxon>
        <taxon>Alteromonas/Salinimonas group</taxon>
        <taxon>Alteromonas</taxon>
    </lineage>
</organism>
<dbReference type="InterPro" id="IPR003703">
    <property type="entry name" value="Acyl_CoA_thio"/>
</dbReference>
<dbReference type="InterPro" id="IPR029069">
    <property type="entry name" value="HotDog_dom_sf"/>
</dbReference>
<comment type="similarity">
    <text evidence="1">Belongs to the C/M/P thioester hydrolase family.</text>
</comment>
<evidence type="ECO:0000256" key="2">
    <source>
        <dbReference type="ARBA" id="ARBA00011881"/>
    </source>
</evidence>
<dbReference type="CDD" id="cd03445">
    <property type="entry name" value="Thioesterase_II_repeat2"/>
    <property type="match status" value="1"/>
</dbReference>
<dbReference type="NCBIfam" id="TIGR00189">
    <property type="entry name" value="tesB"/>
    <property type="match status" value="1"/>
</dbReference>
<keyword evidence="3" id="KW-0378">Hydrolase</keyword>
<evidence type="ECO:0000256" key="7">
    <source>
        <dbReference type="ARBA" id="ARBA00071120"/>
    </source>
</evidence>
<dbReference type="Pfam" id="PF13622">
    <property type="entry name" value="4HBT_3"/>
    <property type="match status" value="1"/>
</dbReference>
<dbReference type="CDD" id="cd03444">
    <property type="entry name" value="Thioesterase_II_repeat1"/>
    <property type="match status" value="1"/>
</dbReference>
<evidence type="ECO:0000256" key="4">
    <source>
        <dbReference type="ARBA" id="ARBA00023098"/>
    </source>
</evidence>
<name>A0A3D8M7Y8_9ALTE</name>
<dbReference type="Pfam" id="PF02551">
    <property type="entry name" value="Acyl_CoA_thio"/>
    <property type="match status" value="1"/>
</dbReference>
<dbReference type="AlphaFoldDB" id="A0A3D8M7Y8"/>
<evidence type="ECO:0000313" key="12">
    <source>
        <dbReference type="Proteomes" id="UP000256561"/>
    </source>
</evidence>
<feature type="domain" description="Acyl-CoA thioesterase-like N-terminal HotDog" evidence="10">
    <location>
        <begin position="24"/>
        <end position="107"/>
    </location>
</feature>
<evidence type="ECO:0000256" key="1">
    <source>
        <dbReference type="ARBA" id="ARBA00006538"/>
    </source>
</evidence>
<dbReference type="SUPFAM" id="SSF54637">
    <property type="entry name" value="Thioesterase/thiol ester dehydrase-isomerase"/>
    <property type="match status" value="2"/>
</dbReference>
<gene>
    <name evidence="11" type="primary">tesB</name>
    <name evidence="11" type="ORF">DXV75_07805</name>
</gene>
<evidence type="ECO:0000256" key="3">
    <source>
        <dbReference type="ARBA" id="ARBA00022801"/>
    </source>
</evidence>
<dbReference type="RefSeq" id="WP_115592850.1">
    <property type="nucleotide sequence ID" value="NZ_QRHA01000005.1"/>
</dbReference>
<proteinExistence type="inferred from homology"/>
<dbReference type="GO" id="GO:0005829">
    <property type="term" value="C:cytosol"/>
    <property type="evidence" value="ECO:0007669"/>
    <property type="project" value="TreeGrafter"/>
</dbReference>
<dbReference type="PANTHER" id="PTHR11066">
    <property type="entry name" value="ACYL-COA THIOESTERASE"/>
    <property type="match status" value="1"/>
</dbReference>
<evidence type="ECO:0000256" key="6">
    <source>
        <dbReference type="ARBA" id="ARBA00050943"/>
    </source>
</evidence>
<sequence>MSEVKLSELFELECIEAGLYRGQSWDLGFRALFGGQVLGQALAAACQTVPKERIAHSFHTYFLLPGDAKKPVVYDVETVRDGRSFCTRRVKAIQDGQTIFYMTASFQGEEHGVSHQFAEMPKVPAPEQVDSDLAVFEARLEHMPLALREALAYHRPIDIRTVDAAYAFKSLKRPPQRYIWMRAQEVLNGTLDLHQAILAYASDYHFLSTSLQPHGIAITDKNLRIATIDHAMWFHKPFNFNEWLLYAMDSPFSGNARGLVKGQIFNQAGELVASTMQEGMMRQIHPESGQ</sequence>
<dbReference type="GO" id="GO:0006637">
    <property type="term" value="P:acyl-CoA metabolic process"/>
    <property type="evidence" value="ECO:0007669"/>
    <property type="project" value="InterPro"/>
</dbReference>
<dbReference type="FunFam" id="2.40.160.210:FF:000001">
    <property type="entry name" value="Acyl-CoA thioesterase II"/>
    <property type="match status" value="1"/>
</dbReference>
<comment type="subunit">
    <text evidence="2">Homotetramer.</text>
</comment>
<dbReference type="InterPro" id="IPR049449">
    <property type="entry name" value="TesB_ACOT8-like_N"/>
</dbReference>
<dbReference type="OrthoDB" id="9781019at2"/>
<dbReference type="GO" id="GO:0009062">
    <property type="term" value="P:fatty acid catabolic process"/>
    <property type="evidence" value="ECO:0007669"/>
    <property type="project" value="TreeGrafter"/>
</dbReference>
<keyword evidence="12" id="KW-1185">Reference proteome</keyword>
<dbReference type="InterPro" id="IPR042171">
    <property type="entry name" value="Acyl-CoA_hotdog"/>
</dbReference>
<evidence type="ECO:0000256" key="8">
    <source>
        <dbReference type="ARBA" id="ARBA00079653"/>
    </source>
</evidence>
<dbReference type="Gene3D" id="2.40.160.210">
    <property type="entry name" value="Acyl-CoA thioesterase, double hotdog domain"/>
    <property type="match status" value="1"/>
</dbReference>